<evidence type="ECO:0000259" key="7">
    <source>
        <dbReference type="PROSITE" id="PS51294"/>
    </source>
</evidence>
<dbReference type="PROSITE" id="PS51294">
    <property type="entry name" value="HTH_MYB"/>
    <property type="match status" value="2"/>
</dbReference>
<feature type="domain" description="Myb-like" evidence="6">
    <location>
        <begin position="155"/>
        <end position="206"/>
    </location>
</feature>
<proteinExistence type="predicted"/>
<dbReference type="Gene3D" id="1.10.10.60">
    <property type="entry name" value="Homeodomain-like"/>
    <property type="match status" value="2"/>
</dbReference>
<comment type="caution">
    <text evidence="8">The sequence shown here is derived from an EMBL/GenBank/DDBJ whole genome shotgun (WGS) entry which is preliminary data.</text>
</comment>
<keyword evidence="4" id="KW-0238">DNA-binding</keyword>
<evidence type="ECO:0000259" key="6">
    <source>
        <dbReference type="PROSITE" id="PS50090"/>
    </source>
</evidence>
<dbReference type="Proteomes" id="UP001603857">
    <property type="component" value="Unassembled WGS sequence"/>
</dbReference>
<dbReference type="Pfam" id="PF00249">
    <property type="entry name" value="Myb_DNA-binding"/>
    <property type="match status" value="2"/>
</dbReference>
<name>A0ABD1L9C5_9FABA</name>
<evidence type="ECO:0000256" key="3">
    <source>
        <dbReference type="ARBA" id="ARBA00023015"/>
    </source>
</evidence>
<gene>
    <name evidence="8" type="ORF">Fmac_029095</name>
</gene>
<dbReference type="InterPro" id="IPR017930">
    <property type="entry name" value="Myb_dom"/>
</dbReference>
<dbReference type="PROSITE" id="PS50090">
    <property type="entry name" value="MYB_LIKE"/>
    <property type="match status" value="2"/>
</dbReference>
<keyword evidence="2" id="KW-0677">Repeat</keyword>
<dbReference type="InterPro" id="IPR050560">
    <property type="entry name" value="MYB_TF"/>
</dbReference>
<dbReference type="InterPro" id="IPR001005">
    <property type="entry name" value="SANT/Myb"/>
</dbReference>
<dbReference type="SUPFAM" id="SSF46689">
    <property type="entry name" value="Homeodomain-like"/>
    <property type="match status" value="1"/>
</dbReference>
<dbReference type="EMBL" id="JBGMDY010000010">
    <property type="protein sequence ID" value="KAL2320126.1"/>
    <property type="molecule type" value="Genomic_DNA"/>
</dbReference>
<keyword evidence="5" id="KW-0539">Nucleus</keyword>
<dbReference type="PANTHER" id="PTHR45614">
    <property type="entry name" value="MYB PROTEIN-RELATED"/>
    <property type="match status" value="1"/>
</dbReference>
<dbReference type="GO" id="GO:0003677">
    <property type="term" value="F:DNA binding"/>
    <property type="evidence" value="ECO:0007669"/>
    <property type="project" value="UniProtKB-KW"/>
</dbReference>
<feature type="domain" description="Myb-like" evidence="6">
    <location>
        <begin position="221"/>
        <end position="266"/>
    </location>
</feature>
<dbReference type="AlphaFoldDB" id="A0ABD1L9C5"/>
<evidence type="ECO:0000256" key="1">
    <source>
        <dbReference type="ARBA" id="ARBA00004123"/>
    </source>
</evidence>
<dbReference type="GO" id="GO:0005634">
    <property type="term" value="C:nucleus"/>
    <property type="evidence" value="ECO:0007669"/>
    <property type="project" value="UniProtKB-SubCell"/>
</dbReference>
<protein>
    <submittedName>
        <fullName evidence="8">Uncharacterized protein</fullName>
    </submittedName>
</protein>
<keyword evidence="3" id="KW-0804">Transcription</keyword>
<dbReference type="FunFam" id="1.10.10.60:FF:000010">
    <property type="entry name" value="Transcriptional activator Myb isoform A"/>
    <property type="match status" value="1"/>
</dbReference>
<dbReference type="InterPro" id="IPR009057">
    <property type="entry name" value="Homeodomain-like_sf"/>
</dbReference>
<keyword evidence="9" id="KW-1185">Reference proteome</keyword>
<dbReference type="PANTHER" id="PTHR45614:SF273">
    <property type="entry name" value="MYB DOMAIN PROTEIN 100-RELATED"/>
    <property type="match status" value="1"/>
</dbReference>
<evidence type="ECO:0000313" key="9">
    <source>
        <dbReference type="Proteomes" id="UP001603857"/>
    </source>
</evidence>
<feature type="domain" description="HTH myb-type" evidence="7">
    <location>
        <begin position="155"/>
        <end position="210"/>
    </location>
</feature>
<feature type="domain" description="HTH myb-type" evidence="7">
    <location>
        <begin position="221"/>
        <end position="270"/>
    </location>
</feature>
<sequence>MDFDLSFTEKNPYISGIYSDIKSEISREENPSFMYQNNFSHFQHNSLNDHHPSGFFTEGSSSFITPLFSLSSANPPPPAPSAYPNDSLKRAFVNTYYPMTFVPNSNKVEPMHGHLNTNKGIWDFSQKIPFPSAANATSQPQVQRKSITVKFQNQISNIIKGQWTAEEDRVLIQLVKRFGLKKWSQIARLLNGRIGKQCRERWHNHLRPNIRVSSSSIPFCKESWSEEEDMVLIEAHKELGNKWAEIARRMPGRTENTIKNHWNATKRRLYAKKQRNKRTAPKAATTLLQTYIRQVTEAEKKGLNNKKPIINKAQAHAQAHQNRPYHVRYDNPPAAVEEAELPWTHHDGAYVPEMVTANGGSDGAVDFEVAMEMTPEAQMKKEMDLMEMIYRKA</sequence>
<keyword evidence="3" id="KW-0805">Transcription regulation</keyword>
<evidence type="ECO:0000256" key="4">
    <source>
        <dbReference type="ARBA" id="ARBA00023125"/>
    </source>
</evidence>
<dbReference type="CDD" id="cd00167">
    <property type="entry name" value="SANT"/>
    <property type="match status" value="2"/>
</dbReference>
<accession>A0ABD1L9C5</accession>
<comment type="subcellular location">
    <subcellularLocation>
        <location evidence="1">Nucleus</location>
    </subcellularLocation>
</comment>
<dbReference type="SMART" id="SM00717">
    <property type="entry name" value="SANT"/>
    <property type="match status" value="2"/>
</dbReference>
<evidence type="ECO:0000256" key="2">
    <source>
        <dbReference type="ARBA" id="ARBA00022737"/>
    </source>
</evidence>
<evidence type="ECO:0000256" key="5">
    <source>
        <dbReference type="ARBA" id="ARBA00023242"/>
    </source>
</evidence>
<evidence type="ECO:0000313" key="8">
    <source>
        <dbReference type="EMBL" id="KAL2320126.1"/>
    </source>
</evidence>
<reference evidence="8 9" key="1">
    <citation type="submission" date="2024-08" db="EMBL/GenBank/DDBJ databases">
        <title>Insights into the chromosomal genome structure of Flemingia macrophylla.</title>
        <authorList>
            <person name="Ding Y."/>
            <person name="Zhao Y."/>
            <person name="Bi W."/>
            <person name="Wu M."/>
            <person name="Zhao G."/>
            <person name="Gong Y."/>
            <person name="Li W."/>
            <person name="Zhang P."/>
        </authorList>
    </citation>
    <scope>NUCLEOTIDE SEQUENCE [LARGE SCALE GENOMIC DNA]</scope>
    <source>
        <strain evidence="8">DYQJB</strain>
        <tissue evidence="8">Leaf</tissue>
    </source>
</reference>
<organism evidence="8 9">
    <name type="scientific">Flemingia macrophylla</name>
    <dbReference type="NCBI Taxonomy" id="520843"/>
    <lineage>
        <taxon>Eukaryota</taxon>
        <taxon>Viridiplantae</taxon>
        <taxon>Streptophyta</taxon>
        <taxon>Embryophyta</taxon>
        <taxon>Tracheophyta</taxon>
        <taxon>Spermatophyta</taxon>
        <taxon>Magnoliopsida</taxon>
        <taxon>eudicotyledons</taxon>
        <taxon>Gunneridae</taxon>
        <taxon>Pentapetalae</taxon>
        <taxon>rosids</taxon>
        <taxon>fabids</taxon>
        <taxon>Fabales</taxon>
        <taxon>Fabaceae</taxon>
        <taxon>Papilionoideae</taxon>
        <taxon>50 kb inversion clade</taxon>
        <taxon>NPAAA clade</taxon>
        <taxon>indigoferoid/millettioid clade</taxon>
        <taxon>Phaseoleae</taxon>
        <taxon>Flemingia</taxon>
    </lineage>
</organism>